<organism evidence="1 2">
    <name type="scientific">Talaromyces stipitatus (strain ATCC 10500 / CBS 375.48 / QM 6759 / NRRL 1006)</name>
    <name type="common">Penicillium stipitatum</name>
    <dbReference type="NCBI Taxonomy" id="441959"/>
    <lineage>
        <taxon>Eukaryota</taxon>
        <taxon>Fungi</taxon>
        <taxon>Dikarya</taxon>
        <taxon>Ascomycota</taxon>
        <taxon>Pezizomycotina</taxon>
        <taxon>Eurotiomycetes</taxon>
        <taxon>Eurotiomycetidae</taxon>
        <taxon>Eurotiales</taxon>
        <taxon>Trichocomaceae</taxon>
        <taxon>Talaromyces</taxon>
        <taxon>Talaromyces sect. Talaromyces</taxon>
    </lineage>
</organism>
<dbReference type="HOGENOM" id="CLU_2028283_0_0_1"/>
<dbReference type="OrthoDB" id="5215637at2759"/>
<reference evidence="2" key="1">
    <citation type="journal article" date="2015" name="Genome Announc.">
        <title>Genome sequence of the AIDS-associated pathogen Penicillium marneffei (ATCC18224) and its near taxonomic relative Talaromyces stipitatus (ATCC10500).</title>
        <authorList>
            <person name="Nierman W.C."/>
            <person name="Fedorova-Abrams N.D."/>
            <person name="Andrianopoulos A."/>
        </authorList>
    </citation>
    <scope>NUCLEOTIDE SEQUENCE [LARGE SCALE GENOMIC DNA]</scope>
    <source>
        <strain evidence="2">ATCC 10500 / CBS 375.48 / QM 6759 / NRRL 1006</strain>
    </source>
</reference>
<keyword evidence="2" id="KW-1185">Reference proteome</keyword>
<dbReference type="STRING" id="441959.B8M2U5"/>
<gene>
    <name evidence="1" type="ORF">TSTA_094460</name>
</gene>
<dbReference type="GeneID" id="8103774"/>
<evidence type="ECO:0000313" key="1">
    <source>
        <dbReference type="EMBL" id="EED22200.1"/>
    </source>
</evidence>
<dbReference type="RefSeq" id="XP_002479163.1">
    <property type="nucleotide sequence ID" value="XM_002479118.1"/>
</dbReference>
<name>B8M2U5_TALSN</name>
<dbReference type="PhylomeDB" id="B8M2U5"/>
<dbReference type="VEuPathDB" id="FungiDB:TSTA_094460"/>
<evidence type="ECO:0000313" key="2">
    <source>
        <dbReference type="Proteomes" id="UP000001745"/>
    </source>
</evidence>
<sequence>MAVCYRLNGDSVSDPIFQPCGNPGTTSMCCATNRTNPSGGNYDNGYTADVCLENGICQNKIFVTYEDGDTTLVTLYYRDYCTSSNWTKDGGCLNVCTEQTKLTTFRHSLGESILVVVQQWQV</sequence>
<protein>
    <submittedName>
        <fullName evidence="1">Uncharacterized protein</fullName>
    </submittedName>
</protein>
<dbReference type="AlphaFoldDB" id="B8M2U5"/>
<dbReference type="EMBL" id="EQ962653">
    <property type="protein sequence ID" value="EED22200.1"/>
    <property type="molecule type" value="Genomic_DNA"/>
</dbReference>
<proteinExistence type="predicted"/>
<dbReference type="InParanoid" id="B8M2U5"/>
<accession>B8M2U5</accession>
<dbReference type="Proteomes" id="UP000001745">
    <property type="component" value="Unassembled WGS sequence"/>
</dbReference>